<evidence type="ECO:0000313" key="1">
    <source>
        <dbReference type="EMBL" id="SVD60388.1"/>
    </source>
</evidence>
<accession>A0A382WQG0</accession>
<dbReference type="EMBL" id="UINC01161289">
    <property type="protein sequence ID" value="SVD60388.1"/>
    <property type="molecule type" value="Genomic_DNA"/>
</dbReference>
<reference evidence="1" key="1">
    <citation type="submission" date="2018-05" db="EMBL/GenBank/DDBJ databases">
        <authorList>
            <person name="Lanie J.A."/>
            <person name="Ng W.-L."/>
            <person name="Kazmierczak K.M."/>
            <person name="Andrzejewski T.M."/>
            <person name="Davidsen T.M."/>
            <person name="Wayne K.J."/>
            <person name="Tettelin H."/>
            <person name="Glass J.I."/>
            <person name="Rusch D."/>
            <person name="Podicherti R."/>
            <person name="Tsui H.-C.T."/>
            <person name="Winkler M.E."/>
        </authorList>
    </citation>
    <scope>NUCLEOTIDE SEQUENCE</scope>
</reference>
<gene>
    <name evidence="1" type="ORF">METZ01_LOCUS413242</name>
</gene>
<organism evidence="1">
    <name type="scientific">marine metagenome</name>
    <dbReference type="NCBI Taxonomy" id="408172"/>
    <lineage>
        <taxon>unclassified sequences</taxon>
        <taxon>metagenomes</taxon>
        <taxon>ecological metagenomes</taxon>
    </lineage>
</organism>
<sequence length="56" mass="6400">SFYVPLPRVWPPGYSLMLYSYYARCTKIIAQSSRLIMDRSGNHPQGGTAYDVQAWS</sequence>
<proteinExistence type="predicted"/>
<dbReference type="AlphaFoldDB" id="A0A382WQG0"/>
<name>A0A382WQG0_9ZZZZ</name>
<protein>
    <submittedName>
        <fullName evidence="1">Uncharacterized protein</fullName>
    </submittedName>
</protein>
<feature type="non-terminal residue" evidence="1">
    <location>
        <position position="1"/>
    </location>
</feature>